<evidence type="ECO:0000313" key="2">
    <source>
        <dbReference type="Proteomes" id="UP000061660"/>
    </source>
</evidence>
<protein>
    <submittedName>
        <fullName evidence="1">Uncharacterized protein</fullName>
    </submittedName>
</protein>
<organism evidence="1 2">
    <name type="scientific">Paenibacillus naphthalenovorans</name>
    <dbReference type="NCBI Taxonomy" id="162209"/>
    <lineage>
        <taxon>Bacteria</taxon>
        <taxon>Bacillati</taxon>
        <taxon>Bacillota</taxon>
        <taxon>Bacilli</taxon>
        <taxon>Bacillales</taxon>
        <taxon>Paenibacillaceae</taxon>
        <taxon>Paenibacillus</taxon>
    </lineage>
</organism>
<dbReference type="KEGG" id="pnp:IJ22_28200"/>
<proteinExistence type="predicted"/>
<name>A0A0U2UA79_9BACL</name>
<sequence length="60" mass="6525">MYRSPKEQRMLLPELQLSLGSGRTEEAAALLPSGLADGEAGSAFSSVSEQLKRTMRKTSR</sequence>
<accession>A0A0U2UA79</accession>
<reference evidence="2" key="1">
    <citation type="submission" date="2015-12" db="EMBL/GenBank/DDBJ databases">
        <title>Complete genome sequences of two moderately thermophilic Paenibacillus species.</title>
        <authorList>
            <person name="Butler R.III."/>
            <person name="Wang J."/>
            <person name="Stark B.C."/>
            <person name="Pombert J.-F."/>
        </authorList>
    </citation>
    <scope>NUCLEOTIDE SEQUENCE [LARGE SCALE GENOMIC DNA]</scope>
    <source>
        <strain evidence="2">32O-Y</strain>
    </source>
</reference>
<dbReference type="PATRIC" id="fig|162209.4.peg.3006"/>
<dbReference type="AlphaFoldDB" id="A0A0U2UA79"/>
<dbReference type="RefSeq" id="WP_054819007.1">
    <property type="nucleotide sequence ID" value="NZ_BJCS01000004.1"/>
</dbReference>
<dbReference type="STRING" id="162209.IJ22_28200"/>
<reference evidence="1 2" key="2">
    <citation type="journal article" date="2016" name="Genome Announc.">
        <title>Complete Genome Sequences of Two Interactive Moderate Thermophiles, Paenibacillus napthalenovorans 32O-Y and Paenibacillus sp. 32O-W.</title>
        <authorList>
            <person name="Butler R.R.III."/>
            <person name="Wang J."/>
            <person name="Stark B.C."/>
            <person name="Pombert J.F."/>
        </authorList>
    </citation>
    <scope>NUCLEOTIDE SEQUENCE [LARGE SCALE GENOMIC DNA]</scope>
    <source>
        <strain evidence="1 2">32O-Y</strain>
    </source>
</reference>
<evidence type="ECO:0000313" key="1">
    <source>
        <dbReference type="EMBL" id="ALS23193.1"/>
    </source>
</evidence>
<dbReference type="EMBL" id="CP013652">
    <property type="protein sequence ID" value="ALS23193.1"/>
    <property type="molecule type" value="Genomic_DNA"/>
</dbReference>
<keyword evidence="2" id="KW-1185">Reference proteome</keyword>
<gene>
    <name evidence="1" type="ORF">IJ22_28200</name>
</gene>
<dbReference type="OrthoDB" id="2647180at2"/>
<dbReference type="Proteomes" id="UP000061660">
    <property type="component" value="Chromosome"/>
</dbReference>